<evidence type="ECO:0000313" key="2">
    <source>
        <dbReference type="EMBL" id="PNX65550.1"/>
    </source>
</evidence>
<protein>
    <submittedName>
        <fullName evidence="2">Uncharacterized protein</fullName>
    </submittedName>
</protein>
<feature type="region of interest" description="Disordered" evidence="1">
    <location>
        <begin position="1"/>
        <end position="32"/>
    </location>
</feature>
<gene>
    <name evidence="2" type="ORF">L195_g062659</name>
</gene>
<dbReference type="AlphaFoldDB" id="A0A2K3KGY3"/>
<reference evidence="2 3" key="1">
    <citation type="journal article" date="2014" name="Am. J. Bot.">
        <title>Genome assembly and annotation for red clover (Trifolium pratense; Fabaceae).</title>
        <authorList>
            <person name="Istvanek J."/>
            <person name="Jaros M."/>
            <person name="Krenek A."/>
            <person name="Repkova J."/>
        </authorList>
    </citation>
    <scope>NUCLEOTIDE SEQUENCE [LARGE SCALE GENOMIC DNA]</scope>
    <source>
        <strain evidence="3">cv. Tatra</strain>
        <tissue evidence="2">Young leaves</tissue>
    </source>
</reference>
<feature type="non-terminal residue" evidence="2">
    <location>
        <position position="1"/>
    </location>
</feature>
<dbReference type="EMBL" id="ASHM01181752">
    <property type="protein sequence ID" value="PNX65550.1"/>
    <property type="molecule type" value="Genomic_DNA"/>
</dbReference>
<evidence type="ECO:0000313" key="3">
    <source>
        <dbReference type="Proteomes" id="UP000236291"/>
    </source>
</evidence>
<accession>A0A2K3KGY3</accession>
<proteinExistence type="predicted"/>
<organism evidence="2 3">
    <name type="scientific">Trifolium pratense</name>
    <name type="common">Red clover</name>
    <dbReference type="NCBI Taxonomy" id="57577"/>
    <lineage>
        <taxon>Eukaryota</taxon>
        <taxon>Viridiplantae</taxon>
        <taxon>Streptophyta</taxon>
        <taxon>Embryophyta</taxon>
        <taxon>Tracheophyta</taxon>
        <taxon>Spermatophyta</taxon>
        <taxon>Magnoliopsida</taxon>
        <taxon>eudicotyledons</taxon>
        <taxon>Gunneridae</taxon>
        <taxon>Pentapetalae</taxon>
        <taxon>rosids</taxon>
        <taxon>fabids</taxon>
        <taxon>Fabales</taxon>
        <taxon>Fabaceae</taxon>
        <taxon>Papilionoideae</taxon>
        <taxon>50 kb inversion clade</taxon>
        <taxon>NPAAA clade</taxon>
        <taxon>Hologalegina</taxon>
        <taxon>IRL clade</taxon>
        <taxon>Trifolieae</taxon>
        <taxon>Trifolium</taxon>
    </lineage>
</organism>
<sequence>GGMDGVADGMCEGSMTSTNGAVGVSSDCAESE</sequence>
<name>A0A2K3KGY3_TRIPR</name>
<comment type="caution">
    <text evidence="2">The sequence shown here is derived from an EMBL/GenBank/DDBJ whole genome shotgun (WGS) entry which is preliminary data.</text>
</comment>
<dbReference type="Proteomes" id="UP000236291">
    <property type="component" value="Unassembled WGS sequence"/>
</dbReference>
<evidence type="ECO:0000256" key="1">
    <source>
        <dbReference type="SAM" id="MobiDB-lite"/>
    </source>
</evidence>
<reference evidence="2 3" key="2">
    <citation type="journal article" date="2017" name="Front. Plant Sci.">
        <title>Gene Classification and Mining of Molecular Markers Useful in Red Clover (Trifolium pratense) Breeding.</title>
        <authorList>
            <person name="Istvanek J."/>
            <person name="Dluhosova J."/>
            <person name="Dluhos P."/>
            <person name="Patkova L."/>
            <person name="Nedelnik J."/>
            <person name="Repkova J."/>
        </authorList>
    </citation>
    <scope>NUCLEOTIDE SEQUENCE [LARGE SCALE GENOMIC DNA]</scope>
    <source>
        <strain evidence="3">cv. Tatra</strain>
        <tissue evidence="2">Young leaves</tissue>
    </source>
</reference>